<accession>A0A2C5Y2B6</accession>
<protein>
    <submittedName>
        <fullName evidence="1">Uncharacterized protein</fullName>
    </submittedName>
</protein>
<evidence type="ECO:0000313" key="2">
    <source>
        <dbReference type="Proteomes" id="UP000226192"/>
    </source>
</evidence>
<reference evidence="1 2" key="1">
    <citation type="submission" date="2017-06" db="EMBL/GenBank/DDBJ databases">
        <title>Ant-infecting Ophiocordyceps genomes reveal a high diversity of potential behavioral manipulation genes and a possible major role for enterotoxins.</title>
        <authorList>
            <person name="De Bekker C."/>
            <person name="Evans H.C."/>
            <person name="Brachmann A."/>
            <person name="Hughes D.P."/>
        </authorList>
    </citation>
    <scope>NUCLEOTIDE SEQUENCE [LARGE SCALE GENOMIC DNA]</scope>
    <source>
        <strain evidence="1 2">Map64</strain>
    </source>
</reference>
<comment type="caution">
    <text evidence="1">The sequence shown here is derived from an EMBL/GenBank/DDBJ whole genome shotgun (WGS) entry which is preliminary data.</text>
</comment>
<dbReference type="Proteomes" id="UP000226192">
    <property type="component" value="Unassembled WGS sequence"/>
</dbReference>
<keyword evidence="2" id="KW-1185">Reference proteome</keyword>
<evidence type="ECO:0000313" key="1">
    <source>
        <dbReference type="EMBL" id="PHH61021.1"/>
    </source>
</evidence>
<organism evidence="1 2">
    <name type="scientific">Ophiocordyceps australis</name>
    <dbReference type="NCBI Taxonomy" id="1399860"/>
    <lineage>
        <taxon>Eukaryota</taxon>
        <taxon>Fungi</taxon>
        <taxon>Dikarya</taxon>
        <taxon>Ascomycota</taxon>
        <taxon>Pezizomycotina</taxon>
        <taxon>Sordariomycetes</taxon>
        <taxon>Hypocreomycetidae</taxon>
        <taxon>Hypocreales</taxon>
        <taxon>Ophiocordycipitaceae</taxon>
        <taxon>Ophiocordyceps</taxon>
    </lineage>
</organism>
<dbReference type="EMBL" id="NJET01000119">
    <property type="protein sequence ID" value="PHH61021.1"/>
    <property type="molecule type" value="Genomic_DNA"/>
</dbReference>
<name>A0A2C5Y2B6_9HYPO</name>
<sequence>MKMTKDEEHCLVHLPCHDIWARSFARETNAEFTWQTLDIAEPCRSLSVLLVYGTGGSLRLPSHVGLCSLGGTLIRPTTPS</sequence>
<proteinExistence type="predicted"/>
<dbReference type="AlphaFoldDB" id="A0A2C5Y2B6"/>
<gene>
    <name evidence="1" type="ORF">CDD81_843</name>
</gene>